<dbReference type="Proteomes" id="UP000332933">
    <property type="component" value="Unassembled WGS sequence"/>
</dbReference>
<accession>A0A485K7B6</accession>
<dbReference type="EMBL" id="CAADRA010000180">
    <property type="protein sequence ID" value="VFT79106.1"/>
    <property type="molecule type" value="Genomic_DNA"/>
</dbReference>
<evidence type="ECO:0000313" key="1">
    <source>
        <dbReference type="EMBL" id="KAF0718107.1"/>
    </source>
</evidence>
<evidence type="ECO:0000313" key="2">
    <source>
        <dbReference type="EMBL" id="VFT79106.1"/>
    </source>
</evidence>
<name>A0A485K7B6_9STRA</name>
<dbReference type="AlphaFoldDB" id="A0A485K7B6"/>
<sequence length="149" mass="16877">MSVAKGRRVEFVGLLIISHPASECQLMSQPSSTNSSPLTTAAAVSAATSALQEKMKDNKRRYPVKEELNNLRVEIWHLESKLIELQKQQQGSMWKQVATHEAHARDSALEENAKLKYELDMAFQWIQDMKMQQSLEMTTSSSPLTELLM</sequence>
<dbReference type="EMBL" id="VJMH01000180">
    <property type="protein sequence ID" value="KAF0718107.1"/>
    <property type="molecule type" value="Genomic_DNA"/>
</dbReference>
<keyword evidence="3" id="KW-1185">Reference proteome</keyword>
<gene>
    <name evidence="2" type="primary">Aste57867_1899</name>
    <name evidence="1" type="ORF">As57867_001897</name>
    <name evidence="2" type="ORF">ASTE57867_1899</name>
</gene>
<evidence type="ECO:0000313" key="3">
    <source>
        <dbReference type="Proteomes" id="UP000332933"/>
    </source>
</evidence>
<protein>
    <submittedName>
        <fullName evidence="2">Aste57867_1899 protein</fullName>
    </submittedName>
</protein>
<proteinExistence type="predicted"/>
<dbReference type="OrthoDB" id="66491at2759"/>
<reference evidence="2 3" key="1">
    <citation type="submission" date="2019-03" db="EMBL/GenBank/DDBJ databases">
        <authorList>
            <person name="Gaulin E."/>
            <person name="Dumas B."/>
        </authorList>
    </citation>
    <scope>NUCLEOTIDE SEQUENCE [LARGE SCALE GENOMIC DNA]</scope>
    <source>
        <strain evidence="2">CBS 568.67</strain>
    </source>
</reference>
<reference evidence="1" key="2">
    <citation type="submission" date="2019-06" db="EMBL/GenBank/DDBJ databases">
        <title>Genomics analysis of Aphanomyces spp. identifies a new class of oomycete effector associated with host adaptation.</title>
        <authorList>
            <person name="Gaulin E."/>
        </authorList>
    </citation>
    <scope>NUCLEOTIDE SEQUENCE</scope>
    <source>
        <strain evidence="1">CBS 578.67</strain>
    </source>
</reference>
<organism evidence="2 3">
    <name type="scientific">Aphanomyces stellatus</name>
    <dbReference type="NCBI Taxonomy" id="120398"/>
    <lineage>
        <taxon>Eukaryota</taxon>
        <taxon>Sar</taxon>
        <taxon>Stramenopiles</taxon>
        <taxon>Oomycota</taxon>
        <taxon>Saprolegniomycetes</taxon>
        <taxon>Saprolegniales</taxon>
        <taxon>Verrucalvaceae</taxon>
        <taxon>Aphanomyces</taxon>
    </lineage>
</organism>